<gene>
    <name evidence="1" type="ORF">DEO72_LG5g2596</name>
</gene>
<reference evidence="1 2" key="1">
    <citation type="submission" date="2019-04" db="EMBL/GenBank/DDBJ databases">
        <title>An improved genome assembly and genetic linkage map for asparagus bean, Vigna unguiculata ssp. sesquipedialis.</title>
        <authorList>
            <person name="Xia Q."/>
            <person name="Zhang R."/>
            <person name="Dong Y."/>
        </authorList>
    </citation>
    <scope>NUCLEOTIDE SEQUENCE [LARGE SCALE GENOMIC DNA]</scope>
    <source>
        <tissue evidence="1">Leaf</tissue>
    </source>
</reference>
<evidence type="ECO:0000313" key="1">
    <source>
        <dbReference type="EMBL" id="QCD94512.1"/>
    </source>
</evidence>
<sequence>MPGGVPKYESSSQRPKTTKLVSQLLRRTIYLDLFVLTTTSTFTPATLANLSHNSKVPRVYPPPRATTQEMLFRATTQGIRSVPQLKEHQQSHLGSITKNLVDHARRNPTTQGCSKIAWRVPPGRPTLTARRTRAVALCFPCYRLAGPSPLPKHFTTMQFPYPALAPDG</sequence>
<evidence type="ECO:0000313" key="2">
    <source>
        <dbReference type="Proteomes" id="UP000501690"/>
    </source>
</evidence>
<dbReference type="Proteomes" id="UP000501690">
    <property type="component" value="Linkage Group LG5"/>
</dbReference>
<organism evidence="1 2">
    <name type="scientific">Vigna unguiculata</name>
    <name type="common">Cowpea</name>
    <dbReference type="NCBI Taxonomy" id="3917"/>
    <lineage>
        <taxon>Eukaryota</taxon>
        <taxon>Viridiplantae</taxon>
        <taxon>Streptophyta</taxon>
        <taxon>Embryophyta</taxon>
        <taxon>Tracheophyta</taxon>
        <taxon>Spermatophyta</taxon>
        <taxon>Magnoliopsida</taxon>
        <taxon>eudicotyledons</taxon>
        <taxon>Gunneridae</taxon>
        <taxon>Pentapetalae</taxon>
        <taxon>rosids</taxon>
        <taxon>fabids</taxon>
        <taxon>Fabales</taxon>
        <taxon>Fabaceae</taxon>
        <taxon>Papilionoideae</taxon>
        <taxon>50 kb inversion clade</taxon>
        <taxon>NPAAA clade</taxon>
        <taxon>indigoferoid/millettioid clade</taxon>
        <taxon>Phaseoleae</taxon>
        <taxon>Vigna</taxon>
    </lineage>
</organism>
<dbReference type="EMBL" id="CP039349">
    <property type="protein sequence ID" value="QCD94512.1"/>
    <property type="molecule type" value="Genomic_DNA"/>
</dbReference>
<protein>
    <submittedName>
        <fullName evidence="1">Uncharacterized protein</fullName>
    </submittedName>
</protein>
<name>A0A4D6M056_VIGUN</name>
<dbReference type="AlphaFoldDB" id="A0A4D6M056"/>
<keyword evidence="2" id="KW-1185">Reference proteome</keyword>
<proteinExistence type="predicted"/>
<accession>A0A4D6M056</accession>